<evidence type="ECO:0000256" key="5">
    <source>
        <dbReference type="ARBA" id="ARBA00023125"/>
    </source>
</evidence>
<keyword evidence="7" id="KW-0539">Nucleus</keyword>
<organism evidence="11 12">
    <name type="scientific">Metarhizium anisopliae BRIP 53293</name>
    <dbReference type="NCBI Taxonomy" id="1291518"/>
    <lineage>
        <taxon>Eukaryota</taxon>
        <taxon>Fungi</taxon>
        <taxon>Dikarya</taxon>
        <taxon>Ascomycota</taxon>
        <taxon>Pezizomycotina</taxon>
        <taxon>Sordariomycetes</taxon>
        <taxon>Hypocreomycetidae</taxon>
        <taxon>Hypocreales</taxon>
        <taxon>Clavicipitaceae</taxon>
        <taxon>Metarhizium</taxon>
    </lineage>
</organism>
<evidence type="ECO:0000256" key="9">
    <source>
        <dbReference type="SAM" id="Phobius"/>
    </source>
</evidence>
<dbReference type="GO" id="GO:0006351">
    <property type="term" value="P:DNA-templated transcription"/>
    <property type="evidence" value="ECO:0007669"/>
    <property type="project" value="InterPro"/>
</dbReference>
<dbReference type="PANTHER" id="PTHR47338">
    <property type="entry name" value="ZN(II)2CYS6 TRANSCRIPTION FACTOR (EUROFUNG)-RELATED"/>
    <property type="match status" value="1"/>
</dbReference>
<dbReference type="STRING" id="1291518.A0A0D9P5A3"/>
<reference evidence="12" key="1">
    <citation type="journal article" date="2014" name="BMC Genomics">
        <title>The genome sequence of the biocontrol fungus Metarhizium anisopliae and comparative genomics of Metarhizium species.</title>
        <authorList>
            <person name="Pattemore J.A."/>
            <person name="Hane J.K."/>
            <person name="Williams A.H."/>
            <person name="Wilson B.A."/>
            <person name="Stodart B.J."/>
            <person name="Ash G.J."/>
        </authorList>
    </citation>
    <scope>NUCLEOTIDE SEQUENCE [LARGE SCALE GENOMIC DNA]</scope>
    <source>
        <strain evidence="12">BRIP 53293</strain>
    </source>
</reference>
<dbReference type="SMART" id="SM00066">
    <property type="entry name" value="GAL4"/>
    <property type="match status" value="1"/>
</dbReference>
<gene>
    <name evidence="11" type="ORF">H634G_03403</name>
</gene>
<dbReference type="EMBL" id="KE384726">
    <property type="protein sequence ID" value="KJK81384.1"/>
    <property type="molecule type" value="Genomic_DNA"/>
</dbReference>
<feature type="transmembrane region" description="Helical" evidence="9">
    <location>
        <begin position="536"/>
        <end position="562"/>
    </location>
</feature>
<keyword evidence="12" id="KW-1185">Reference proteome</keyword>
<feature type="domain" description="Zn(2)-C6 fungal-type" evidence="10">
    <location>
        <begin position="20"/>
        <end position="50"/>
    </location>
</feature>
<dbReference type="InterPro" id="IPR001138">
    <property type="entry name" value="Zn2Cys6_DnaBD"/>
</dbReference>
<evidence type="ECO:0000313" key="12">
    <source>
        <dbReference type="Proteomes" id="UP000054544"/>
    </source>
</evidence>
<name>A0A0D9P5A3_METAN</name>
<evidence type="ECO:0000256" key="6">
    <source>
        <dbReference type="ARBA" id="ARBA00023163"/>
    </source>
</evidence>
<dbReference type="OrthoDB" id="3037908at2759"/>
<dbReference type="GO" id="GO:0003677">
    <property type="term" value="F:DNA binding"/>
    <property type="evidence" value="ECO:0007669"/>
    <property type="project" value="UniProtKB-KW"/>
</dbReference>
<dbReference type="CDD" id="cd12148">
    <property type="entry name" value="fungal_TF_MHR"/>
    <property type="match status" value="1"/>
</dbReference>
<evidence type="ECO:0000256" key="7">
    <source>
        <dbReference type="ARBA" id="ARBA00023242"/>
    </source>
</evidence>
<dbReference type="GO" id="GO:0022857">
    <property type="term" value="F:transmembrane transporter activity"/>
    <property type="evidence" value="ECO:0007669"/>
    <property type="project" value="InterPro"/>
</dbReference>
<dbReference type="GO" id="GO:0000981">
    <property type="term" value="F:DNA-binding transcription factor activity, RNA polymerase II-specific"/>
    <property type="evidence" value="ECO:0007669"/>
    <property type="project" value="InterPro"/>
</dbReference>
<sequence>MVSTTTATSSGDARQQPGLACEECRRRKARCDRVRPRCGICAESGRTCVVVDKRSQRGPRKGQLKDLRSRLMLLEQRLGGQPDSSNLPKERDSSPKPSEKVSPERDLISSSASTDIGLDMGSDPGALALFEPGSGSKQMPTLTPDLTTASTATSMAACICEGWQTKPGIFQNSYPQIPTPQWATAPGHMPSLSVATADLVMPDIVLIELDLLYFERVHPVAPVIHKRRYFAWAGDADTSPARTALRSAMRTIASAMSPQFCDIGQIMYALTRRMLETQDACGETGLPWMARLKPPQEQQKIDHERIQAWLLLAYYDVLRNSGLQALVTARRTFRLLQLSGLYDMDAHRSHISISPAETSWNAQLCLSNNEADEPILQQTWISVEEKRRTVWSAFLLDRLSTMLNDQPMMLMEEIVNVNCTRSPPVNSGGAIVDLFPRCPAQRGLAMTIYCVAPFLGPILGPNVGGFATEYIGLIGVIFVLETYGPVLLDRKAIALSKADQKVYISVLEKKKGKKQPSEVFGRALVRPWILLFREHIVLIASLYMAIIYGTVYMFLGAMPIVYNELRGWSPGCGGLAFLGMAVGIIIGLGYAIYDNNGRFMNLEPSKRTPESCLPPSIVGAVALPIGMFALAWTNYPIILFSK</sequence>
<dbReference type="SUPFAM" id="SSF103473">
    <property type="entry name" value="MFS general substrate transporter"/>
    <property type="match status" value="1"/>
</dbReference>
<evidence type="ECO:0000256" key="1">
    <source>
        <dbReference type="ARBA" id="ARBA00004123"/>
    </source>
</evidence>
<evidence type="ECO:0000313" key="11">
    <source>
        <dbReference type="EMBL" id="KJK81384.1"/>
    </source>
</evidence>
<dbReference type="Gene3D" id="4.10.240.10">
    <property type="entry name" value="Zn(2)-C6 fungal-type DNA-binding domain"/>
    <property type="match status" value="1"/>
</dbReference>
<dbReference type="InterPro" id="IPR007219">
    <property type="entry name" value="XnlR_reg_dom"/>
</dbReference>
<keyword evidence="9" id="KW-0812">Transmembrane</keyword>
<dbReference type="CDD" id="cd00067">
    <property type="entry name" value="GAL4"/>
    <property type="match status" value="1"/>
</dbReference>
<proteinExistence type="predicted"/>
<keyword evidence="9" id="KW-0472">Membrane</keyword>
<dbReference type="InterPro" id="IPR011701">
    <property type="entry name" value="MFS"/>
</dbReference>
<evidence type="ECO:0000256" key="3">
    <source>
        <dbReference type="ARBA" id="ARBA00022723"/>
    </source>
</evidence>
<dbReference type="GO" id="GO:0008270">
    <property type="term" value="F:zinc ion binding"/>
    <property type="evidence" value="ECO:0007669"/>
    <property type="project" value="InterPro"/>
</dbReference>
<evidence type="ECO:0000256" key="8">
    <source>
        <dbReference type="SAM" id="MobiDB-lite"/>
    </source>
</evidence>
<protein>
    <recommendedName>
        <fullName evidence="10">Zn(2)-C6 fungal-type domain-containing protein</fullName>
    </recommendedName>
</protein>
<dbReference type="Pfam" id="PF04082">
    <property type="entry name" value="Fungal_trans"/>
    <property type="match status" value="1"/>
</dbReference>
<dbReference type="Proteomes" id="UP000054544">
    <property type="component" value="Unassembled WGS sequence"/>
</dbReference>
<dbReference type="InterPro" id="IPR050815">
    <property type="entry name" value="TF_fung"/>
</dbReference>
<dbReference type="GO" id="GO:0016020">
    <property type="term" value="C:membrane"/>
    <property type="evidence" value="ECO:0007669"/>
    <property type="project" value="UniProtKB-SubCell"/>
</dbReference>
<accession>A0A0D9P5A3</accession>
<dbReference type="PROSITE" id="PS50048">
    <property type="entry name" value="ZN2_CY6_FUNGAL_2"/>
    <property type="match status" value="1"/>
</dbReference>
<dbReference type="InterPro" id="IPR036259">
    <property type="entry name" value="MFS_trans_sf"/>
</dbReference>
<keyword evidence="6" id="KW-0804">Transcription</keyword>
<feature type="compositionally biased region" description="Basic and acidic residues" evidence="8">
    <location>
        <begin position="88"/>
        <end position="107"/>
    </location>
</feature>
<evidence type="ECO:0000256" key="2">
    <source>
        <dbReference type="ARBA" id="ARBA00004141"/>
    </source>
</evidence>
<dbReference type="PANTHER" id="PTHR47338:SF3">
    <property type="entry name" value="C6 FINGER DOMAIN TRANSCRIPTION FACTOR DBAA-RELATED"/>
    <property type="match status" value="1"/>
</dbReference>
<dbReference type="PROSITE" id="PS00463">
    <property type="entry name" value="ZN2_CY6_FUNGAL_1"/>
    <property type="match status" value="1"/>
</dbReference>
<feature type="transmembrane region" description="Helical" evidence="9">
    <location>
        <begin position="613"/>
        <end position="632"/>
    </location>
</feature>
<dbReference type="Pfam" id="PF00172">
    <property type="entry name" value="Zn_clus"/>
    <property type="match status" value="1"/>
</dbReference>
<dbReference type="Pfam" id="PF07690">
    <property type="entry name" value="MFS_1"/>
    <property type="match status" value="1"/>
</dbReference>
<keyword evidence="3" id="KW-0479">Metal-binding</keyword>
<keyword evidence="9" id="KW-1133">Transmembrane helix</keyword>
<dbReference type="AlphaFoldDB" id="A0A0D9P5A3"/>
<evidence type="ECO:0000259" key="10">
    <source>
        <dbReference type="PROSITE" id="PS50048"/>
    </source>
</evidence>
<evidence type="ECO:0000256" key="4">
    <source>
        <dbReference type="ARBA" id="ARBA00023015"/>
    </source>
</evidence>
<dbReference type="Gene3D" id="1.20.1250.20">
    <property type="entry name" value="MFS general substrate transporter like domains"/>
    <property type="match status" value="1"/>
</dbReference>
<feature type="region of interest" description="Disordered" evidence="8">
    <location>
        <begin position="77"/>
        <end position="107"/>
    </location>
</feature>
<keyword evidence="4" id="KW-0805">Transcription regulation</keyword>
<dbReference type="GO" id="GO:0005634">
    <property type="term" value="C:nucleus"/>
    <property type="evidence" value="ECO:0007669"/>
    <property type="project" value="UniProtKB-SubCell"/>
</dbReference>
<feature type="transmembrane region" description="Helical" evidence="9">
    <location>
        <begin position="574"/>
        <end position="593"/>
    </location>
</feature>
<dbReference type="SUPFAM" id="SSF57701">
    <property type="entry name" value="Zn2/Cys6 DNA-binding domain"/>
    <property type="match status" value="1"/>
</dbReference>
<keyword evidence="5" id="KW-0238">DNA-binding</keyword>
<comment type="subcellular location">
    <subcellularLocation>
        <location evidence="2">Membrane</location>
        <topology evidence="2">Multi-pass membrane protein</topology>
    </subcellularLocation>
    <subcellularLocation>
        <location evidence="1">Nucleus</location>
    </subcellularLocation>
</comment>
<dbReference type="InterPro" id="IPR036864">
    <property type="entry name" value="Zn2-C6_fun-type_DNA-bd_sf"/>
</dbReference>